<dbReference type="GO" id="GO:0005737">
    <property type="term" value="C:cytoplasm"/>
    <property type="evidence" value="ECO:0007669"/>
    <property type="project" value="UniProtKB-SubCell"/>
</dbReference>
<dbReference type="NCBIfam" id="TIGR00120">
    <property type="entry name" value="ArgJ"/>
    <property type="match status" value="1"/>
</dbReference>
<protein>
    <recommendedName>
        <fullName evidence="9">Arginine biosynthesis bifunctional protein ArgJ</fullName>
    </recommendedName>
    <domain>
        <recommendedName>
            <fullName evidence="9">Glutamate N-acetyltransferase</fullName>
            <ecNumber evidence="9">2.3.1.35</ecNumber>
        </recommendedName>
        <alternativeName>
            <fullName evidence="9">Ornithine acetyltransferase</fullName>
            <shortName evidence="9">OATase</shortName>
        </alternativeName>
        <alternativeName>
            <fullName evidence="9">Ornithine transacetylase</fullName>
        </alternativeName>
    </domain>
    <domain>
        <recommendedName>
            <fullName evidence="9">Amino-acid acetyltransferase</fullName>
            <ecNumber evidence="9">2.3.1.1</ecNumber>
        </recommendedName>
        <alternativeName>
            <fullName evidence="9">N-acetylglutamate synthase</fullName>
            <shortName evidence="9">AGSase</shortName>
        </alternativeName>
    </domain>
    <component>
        <recommendedName>
            <fullName evidence="9">Arginine biosynthesis bifunctional protein ArgJ alpha chain</fullName>
        </recommendedName>
    </component>
    <component>
        <recommendedName>
            <fullName evidence="9">Arginine biosynthesis bifunctional protein ArgJ beta chain</fullName>
        </recommendedName>
    </component>
</protein>
<dbReference type="AlphaFoldDB" id="A0A1Y5EVD7"/>
<evidence type="ECO:0000256" key="2">
    <source>
        <dbReference type="ARBA" id="ARBA00011475"/>
    </source>
</evidence>
<dbReference type="NCBIfam" id="NF003802">
    <property type="entry name" value="PRK05388.1"/>
    <property type="match status" value="1"/>
</dbReference>
<dbReference type="Gene3D" id="3.60.70.12">
    <property type="entry name" value="L-amino peptidase D-ALA esterase/amidase"/>
    <property type="match status" value="1"/>
</dbReference>
<evidence type="ECO:0000256" key="7">
    <source>
        <dbReference type="ARBA" id="ARBA00023315"/>
    </source>
</evidence>
<evidence type="ECO:0000256" key="3">
    <source>
        <dbReference type="ARBA" id="ARBA00022571"/>
    </source>
</evidence>
<keyword evidence="3 9" id="KW-0055">Arginine biosynthesis</keyword>
<evidence type="ECO:0000313" key="11">
    <source>
        <dbReference type="Proteomes" id="UP000243053"/>
    </source>
</evidence>
<comment type="subunit">
    <text evidence="2 9">Heterotetramer of two alpha and two beta chains.</text>
</comment>
<keyword evidence="7 9" id="KW-0012">Acyltransferase</keyword>
<dbReference type="FunFam" id="3.10.20.340:FF:000001">
    <property type="entry name" value="Arginine biosynthesis bifunctional protein ArgJ, chloroplastic"/>
    <property type="match status" value="1"/>
</dbReference>
<comment type="subcellular location">
    <subcellularLocation>
        <location evidence="9">Cytoplasm</location>
    </subcellularLocation>
</comment>
<evidence type="ECO:0000256" key="8">
    <source>
        <dbReference type="ARBA" id="ARBA00049439"/>
    </source>
</evidence>
<comment type="pathway">
    <text evidence="9">Amino-acid biosynthesis; L-arginine biosynthesis; L-ornithine and N-acetyl-L-glutamate from L-glutamate and N(2)-acetyl-L-ornithine (cyclic): step 1/1.</text>
</comment>
<keyword evidence="5 9" id="KW-0808">Transferase</keyword>
<feature type="binding site" evidence="9">
    <location>
        <position position="192"/>
    </location>
    <ligand>
        <name>substrate</name>
    </ligand>
</feature>
<dbReference type="SUPFAM" id="SSF56266">
    <property type="entry name" value="DmpA/ArgJ-like"/>
    <property type="match status" value="1"/>
</dbReference>
<evidence type="ECO:0000256" key="4">
    <source>
        <dbReference type="ARBA" id="ARBA00022605"/>
    </source>
</evidence>
<comment type="similarity">
    <text evidence="1 9">Belongs to the ArgJ family.</text>
</comment>
<proteinExistence type="inferred from homology"/>
<feature type="chain" id="PRO_5023476237" description="Arginine biosynthesis bifunctional protein ArgJ beta chain" evidence="9">
    <location>
        <begin position="203"/>
        <end position="424"/>
    </location>
</feature>
<dbReference type="UniPathway" id="UPA00068">
    <property type="reaction ID" value="UER00106"/>
</dbReference>
<keyword evidence="9" id="KW-0511">Multifunctional enzyme</keyword>
<feature type="binding site" evidence="9">
    <location>
        <position position="424"/>
    </location>
    <ligand>
        <name>substrate</name>
    </ligand>
</feature>
<dbReference type="InterPro" id="IPR002813">
    <property type="entry name" value="Arg_biosynth_ArgJ"/>
</dbReference>
<comment type="caution">
    <text evidence="10">The sequence shown here is derived from an EMBL/GenBank/DDBJ whole genome shotgun (WGS) entry which is preliminary data.</text>
</comment>
<feature type="binding site" evidence="9">
    <location>
        <position position="166"/>
    </location>
    <ligand>
        <name>substrate</name>
    </ligand>
</feature>
<comment type="catalytic activity">
    <reaction evidence="8 9">
        <text>N(2)-acetyl-L-ornithine + L-glutamate = N-acetyl-L-glutamate + L-ornithine</text>
        <dbReference type="Rhea" id="RHEA:15349"/>
        <dbReference type="ChEBI" id="CHEBI:29985"/>
        <dbReference type="ChEBI" id="CHEBI:44337"/>
        <dbReference type="ChEBI" id="CHEBI:46911"/>
        <dbReference type="ChEBI" id="CHEBI:57805"/>
        <dbReference type="EC" id="2.3.1.35"/>
    </reaction>
</comment>
<evidence type="ECO:0000256" key="6">
    <source>
        <dbReference type="ARBA" id="ARBA00022813"/>
    </source>
</evidence>
<dbReference type="GO" id="GO:0006526">
    <property type="term" value="P:L-arginine biosynthetic process"/>
    <property type="evidence" value="ECO:0007669"/>
    <property type="project" value="UniProtKB-UniRule"/>
</dbReference>
<dbReference type="HAMAP" id="MF_01106">
    <property type="entry name" value="ArgJ"/>
    <property type="match status" value="1"/>
</dbReference>
<dbReference type="Pfam" id="PF01960">
    <property type="entry name" value="ArgJ"/>
    <property type="match status" value="1"/>
</dbReference>
<gene>
    <name evidence="9" type="primary">argJ</name>
    <name evidence="10" type="ORF">A9Q75_02155</name>
</gene>
<comment type="function">
    <text evidence="9">Catalyzes two activities which are involved in the cyclic version of arginine biosynthesis: the synthesis of N-acetylglutamate from glutamate and acetyl-CoA as the acetyl donor, and of ornithine by transacetylation between N(2)-acetylornithine and glutamate.</text>
</comment>
<sequence>MPVNLPEIIPASLTPIQGIRLGWAESNIKKTNRKDLLVIEICDGSAVSGVFTQNRFCAAPVTLCKKHLDAVKNNDVTGTNVSGIKALVINTGNANAGTGEQGMLDALTTCQNLAEIMAIPVESILPFSTGVILEHLPMDKILAGLPLAVANLTADNWTDAASAIMTTDIAPKAYATQVKVGDESINITGISKGAGMIHPNMATMLGYVATDANITQSLLDSMTKEIADLSFNCISVDGDTSTNDSFIVIATGKSNAPAITDRNDEGFKAVFNALLETSQYLAKAIVRDGEGATKFITVTVKGALTLDEAKTIGFSIGKSPLVKTAMFASDPNLGRVLAAIGYASRECQSLDDLDTNQLELYFGDLLVAEKGGRAASYNEDEGQAIMNEAEIDITVQLHRGIEQSTIWTCDFSYDYVKINAEYRT</sequence>
<accession>A0A1Y5EVD7</accession>
<evidence type="ECO:0000313" key="10">
    <source>
        <dbReference type="EMBL" id="OUR84577.1"/>
    </source>
</evidence>
<dbReference type="PANTHER" id="PTHR23100:SF0">
    <property type="entry name" value="ARGININE BIOSYNTHESIS BIFUNCTIONAL PROTEIN ARGJ, MITOCHONDRIAL"/>
    <property type="match status" value="1"/>
</dbReference>
<dbReference type="EC" id="2.3.1.35" evidence="9"/>
<feature type="site" description="Involved in the stabilization of negative charge on the oxyanion by the formation of the oxyanion hole" evidence="9">
    <location>
        <position position="130"/>
    </location>
</feature>
<organism evidence="10 11">
    <name type="scientific">Colwellia psychrerythraea</name>
    <name type="common">Vibrio psychroerythus</name>
    <dbReference type="NCBI Taxonomy" id="28229"/>
    <lineage>
        <taxon>Bacteria</taxon>
        <taxon>Pseudomonadati</taxon>
        <taxon>Pseudomonadota</taxon>
        <taxon>Gammaproteobacteria</taxon>
        <taxon>Alteromonadales</taxon>
        <taxon>Colwelliaceae</taxon>
        <taxon>Colwellia</taxon>
    </lineage>
</organism>
<dbReference type="FunFam" id="3.60.70.12:FF:000001">
    <property type="entry name" value="Arginine biosynthesis bifunctional protein ArgJ, chloroplastic"/>
    <property type="match status" value="1"/>
</dbReference>
<dbReference type="InterPro" id="IPR016117">
    <property type="entry name" value="ArgJ-like_dom_sf"/>
</dbReference>
<feature type="active site" description="Nucleophile" evidence="9">
    <location>
        <position position="203"/>
    </location>
</feature>
<dbReference type="EMBL" id="MAAF01000013">
    <property type="protein sequence ID" value="OUR84577.1"/>
    <property type="molecule type" value="Genomic_DNA"/>
</dbReference>
<dbReference type="PANTHER" id="PTHR23100">
    <property type="entry name" value="ARGININE BIOSYNTHESIS BIFUNCTIONAL PROTEIN ARGJ"/>
    <property type="match status" value="1"/>
</dbReference>
<dbReference type="Proteomes" id="UP000243053">
    <property type="component" value="Unassembled WGS sequence"/>
</dbReference>
<dbReference type="GO" id="GO:0004358">
    <property type="term" value="F:L-glutamate N-acetyltransferase activity, acting on acetyl-L-ornithine as donor"/>
    <property type="evidence" value="ECO:0007669"/>
    <property type="project" value="UniProtKB-UniRule"/>
</dbReference>
<dbReference type="Gene3D" id="3.10.20.340">
    <property type="entry name" value="ArgJ beta chain, C-terminal domain"/>
    <property type="match status" value="1"/>
</dbReference>
<feature type="site" description="Involved in the stabilization of negative charge on the oxyanion by the formation of the oxyanion hole" evidence="9">
    <location>
        <position position="129"/>
    </location>
</feature>
<feature type="binding site" evidence="9">
    <location>
        <position position="290"/>
    </location>
    <ligand>
        <name>substrate</name>
    </ligand>
</feature>
<comment type="catalytic activity">
    <reaction evidence="9">
        <text>L-glutamate + acetyl-CoA = N-acetyl-L-glutamate + CoA + H(+)</text>
        <dbReference type="Rhea" id="RHEA:24292"/>
        <dbReference type="ChEBI" id="CHEBI:15378"/>
        <dbReference type="ChEBI" id="CHEBI:29985"/>
        <dbReference type="ChEBI" id="CHEBI:44337"/>
        <dbReference type="ChEBI" id="CHEBI:57287"/>
        <dbReference type="ChEBI" id="CHEBI:57288"/>
        <dbReference type="EC" id="2.3.1.1"/>
    </reaction>
</comment>
<name>A0A1Y5EVD7_COLPS</name>
<feature type="binding site" evidence="9">
    <location>
        <position position="203"/>
    </location>
    <ligand>
        <name>substrate</name>
    </ligand>
</feature>
<dbReference type="GO" id="GO:0006592">
    <property type="term" value="P:ornithine biosynthetic process"/>
    <property type="evidence" value="ECO:0007669"/>
    <property type="project" value="TreeGrafter"/>
</dbReference>
<evidence type="ECO:0000256" key="9">
    <source>
        <dbReference type="HAMAP-Rule" id="MF_01106"/>
    </source>
</evidence>
<dbReference type="GO" id="GO:0004042">
    <property type="term" value="F:L-glutamate N-acetyltransferase activity"/>
    <property type="evidence" value="ECO:0007669"/>
    <property type="project" value="UniProtKB-UniRule"/>
</dbReference>
<comment type="pathway">
    <text evidence="9">Amino-acid biosynthesis; L-arginine biosynthesis; N(2)-acetyl-L-ornithine from L-glutamate: step 1/4.</text>
</comment>
<reference evidence="11" key="1">
    <citation type="journal article" date="2017" name="Proc. Natl. Acad. Sci. U.S.A.">
        <title>Simulation of Deepwater Horizon oil plume reveals substrate specialization within a complex community of hydrocarbon degraders.</title>
        <authorList>
            <person name="Hu P."/>
            <person name="Dubinsky E.A."/>
            <person name="Probst A.J."/>
            <person name="Wang J."/>
            <person name="Sieber C.M.K."/>
            <person name="Tom L.M."/>
            <person name="Gardinali P."/>
            <person name="Banfield J.F."/>
            <person name="Atlas R.M."/>
            <person name="Andersen G.L."/>
        </authorList>
    </citation>
    <scope>NUCLEOTIDE SEQUENCE [LARGE SCALE GENOMIC DNA]</scope>
</reference>
<keyword evidence="4 9" id="KW-0028">Amino-acid biosynthesis</keyword>
<evidence type="ECO:0000256" key="5">
    <source>
        <dbReference type="ARBA" id="ARBA00022679"/>
    </source>
</evidence>
<dbReference type="CDD" id="cd02152">
    <property type="entry name" value="OAT"/>
    <property type="match status" value="1"/>
</dbReference>
<dbReference type="InterPro" id="IPR042195">
    <property type="entry name" value="ArgJ_beta_C"/>
</dbReference>
<dbReference type="EC" id="2.3.1.1" evidence="9"/>
<feature type="site" description="Cleavage; by autolysis" evidence="9">
    <location>
        <begin position="202"/>
        <end position="203"/>
    </location>
</feature>
<evidence type="ECO:0000256" key="1">
    <source>
        <dbReference type="ARBA" id="ARBA00006774"/>
    </source>
</evidence>
<feature type="chain" id="PRO_5023476238" description="Arginine biosynthesis bifunctional protein ArgJ alpha chain" evidence="9">
    <location>
        <begin position="1"/>
        <end position="202"/>
    </location>
</feature>
<keyword evidence="9" id="KW-0963">Cytoplasm</keyword>
<feature type="binding site" evidence="9">
    <location>
        <position position="419"/>
    </location>
    <ligand>
        <name>substrate</name>
    </ligand>
</feature>
<keyword evidence="6 9" id="KW-0068">Autocatalytic cleavage</keyword>